<organism evidence="1">
    <name type="scientific">mine drainage metagenome</name>
    <dbReference type="NCBI Taxonomy" id="410659"/>
    <lineage>
        <taxon>unclassified sequences</taxon>
        <taxon>metagenomes</taxon>
        <taxon>ecological metagenomes</taxon>
    </lineage>
</organism>
<evidence type="ECO:0000313" key="1">
    <source>
        <dbReference type="EMBL" id="OIQ98228.1"/>
    </source>
</evidence>
<dbReference type="Gene3D" id="2.60.120.10">
    <property type="entry name" value="Jelly Rolls"/>
    <property type="match status" value="1"/>
</dbReference>
<dbReference type="EMBL" id="MLJW01000122">
    <property type="protein sequence ID" value="OIQ98228.1"/>
    <property type="molecule type" value="Genomic_DNA"/>
</dbReference>
<dbReference type="InterPro" id="IPR011051">
    <property type="entry name" value="RmlC_Cupin_sf"/>
</dbReference>
<reference evidence="1" key="1">
    <citation type="submission" date="2016-10" db="EMBL/GenBank/DDBJ databases">
        <title>Sequence of Gallionella enrichment culture.</title>
        <authorList>
            <person name="Poehlein A."/>
            <person name="Muehling M."/>
            <person name="Daniel R."/>
        </authorList>
    </citation>
    <scope>NUCLEOTIDE SEQUENCE</scope>
</reference>
<proteinExistence type="predicted"/>
<dbReference type="PANTHER" id="PTHR36169">
    <property type="entry name" value="ETHANOLAMINE UTILIZATION PROTEIN EUTQ"/>
    <property type="match status" value="1"/>
</dbReference>
<sequence>MTMTIKKAAQQMELPSMKVAGCNAWLGDAVSSDDTEKTITCGFFRLEKSEALDYFYSYHEMKLVVDGEFVLTDEAGTKLQASKGDVLYFRKGSKIRFETPSFGVGFFCGQRREGEG</sequence>
<dbReference type="PANTHER" id="PTHR36169:SF1">
    <property type="entry name" value="ACETATE KINASE EUTQ"/>
    <property type="match status" value="1"/>
</dbReference>
<comment type="caution">
    <text evidence="1">The sequence shown here is derived from an EMBL/GenBank/DDBJ whole genome shotgun (WGS) entry which is preliminary data.</text>
</comment>
<name>A0A1J5S1X0_9ZZZZ</name>
<dbReference type="SUPFAM" id="SSF51182">
    <property type="entry name" value="RmlC-like cupins"/>
    <property type="match status" value="1"/>
</dbReference>
<gene>
    <name evidence="1" type="ORF">GALL_198220</name>
</gene>
<protein>
    <submittedName>
        <fullName evidence="1">Ethanolamine utilization protein EutQ</fullName>
    </submittedName>
</protein>
<dbReference type="InterPro" id="IPR010424">
    <property type="entry name" value="EutQ"/>
</dbReference>
<dbReference type="CDD" id="cd02228">
    <property type="entry name" value="cupin_EutQ"/>
    <property type="match status" value="1"/>
</dbReference>
<accession>A0A1J5S1X0</accession>
<dbReference type="InterPro" id="IPR014710">
    <property type="entry name" value="RmlC-like_jellyroll"/>
</dbReference>
<dbReference type="Pfam" id="PF06249">
    <property type="entry name" value="EutQ"/>
    <property type="match status" value="1"/>
</dbReference>
<dbReference type="AlphaFoldDB" id="A0A1J5S1X0"/>